<proteinExistence type="predicted"/>
<sequence>DTIPYPGEYGINSPSGMQTVLALSQVQTNLADTPTKPLSQVYDRQLADCTTFEHLKSVQEKCGCTIEGLVKTHSGRRPDEDYCHDLLGAQDTKQLPKLLSEINQFFQRDLLCALPAPAHRQEAVQLPEHLQLHHLRLLRISEPLAGSKFPNSRRSKSDWPGLAAMLKSRIKEIDTNLLRLRAVNPAFDTNHALNHSIAYHGVNLSECLDDRLNKSLDRFDSDEHCQQVHSIIRQSFLQLRVYPKTLTVRQLYEERSYELVNLFSDLGWHYGPYGSRVSVVTLCEFGEISLIVASYYVRLLIRRLALALGHPRSAAARKAKPREKGQPTVQGKRGLGSSGKDQKVVLKPANPNRYWQRQTRQRARQKLELGESEKSTTLLVRLLTCPVQTCCPLLLSVLTLLSAGPLSCPDCVCPCRCPDLLSAWSLVLSMDLLSRCARPVLPAVRLLPVVTVLKTCNGHELQTSLRGVRNFNPKGEHKGHKKR</sequence>
<dbReference type="AlphaFoldDB" id="A0A1I8FLF7"/>
<organism evidence="2 3">
    <name type="scientific">Macrostomum lignano</name>
    <dbReference type="NCBI Taxonomy" id="282301"/>
    <lineage>
        <taxon>Eukaryota</taxon>
        <taxon>Metazoa</taxon>
        <taxon>Spiralia</taxon>
        <taxon>Lophotrochozoa</taxon>
        <taxon>Platyhelminthes</taxon>
        <taxon>Rhabditophora</taxon>
        <taxon>Macrostomorpha</taxon>
        <taxon>Macrostomida</taxon>
        <taxon>Macrostomidae</taxon>
        <taxon>Macrostomum</taxon>
    </lineage>
</organism>
<accession>A0A1I8FLF7</accession>
<keyword evidence="2" id="KW-1185">Reference proteome</keyword>
<dbReference type="WBParaSite" id="maker-unitig_39132-snap-gene-0.2-mRNA-1">
    <property type="protein sequence ID" value="maker-unitig_39132-snap-gene-0.2-mRNA-1"/>
    <property type="gene ID" value="maker-unitig_39132-snap-gene-0.2"/>
</dbReference>
<name>A0A1I8FLF7_9PLAT</name>
<evidence type="ECO:0000256" key="1">
    <source>
        <dbReference type="SAM" id="MobiDB-lite"/>
    </source>
</evidence>
<reference evidence="3" key="1">
    <citation type="submission" date="2016-11" db="UniProtKB">
        <authorList>
            <consortium name="WormBaseParasite"/>
        </authorList>
    </citation>
    <scope>IDENTIFICATION</scope>
</reference>
<dbReference type="Proteomes" id="UP000095280">
    <property type="component" value="Unplaced"/>
</dbReference>
<evidence type="ECO:0000313" key="3">
    <source>
        <dbReference type="WBParaSite" id="maker-unitig_39132-snap-gene-0.2-mRNA-1"/>
    </source>
</evidence>
<evidence type="ECO:0000313" key="2">
    <source>
        <dbReference type="Proteomes" id="UP000095280"/>
    </source>
</evidence>
<protein>
    <submittedName>
        <fullName evidence="3">DUF4806 domain-containing protein</fullName>
    </submittedName>
</protein>
<feature type="region of interest" description="Disordered" evidence="1">
    <location>
        <begin position="315"/>
        <end position="344"/>
    </location>
</feature>